<comment type="caution">
    <text evidence="2">The sequence shown here is derived from an EMBL/GenBank/DDBJ whole genome shotgun (WGS) entry which is preliminary data.</text>
</comment>
<dbReference type="CDD" id="cd01741">
    <property type="entry name" value="GATase1_1"/>
    <property type="match status" value="1"/>
</dbReference>
<dbReference type="PANTHER" id="PTHR42695">
    <property type="entry name" value="GLUTAMINE AMIDOTRANSFERASE YLR126C-RELATED"/>
    <property type="match status" value="1"/>
</dbReference>
<dbReference type="Pfam" id="PF00117">
    <property type="entry name" value="GATase"/>
    <property type="match status" value="1"/>
</dbReference>
<dbReference type="InterPro" id="IPR017926">
    <property type="entry name" value="GATASE"/>
</dbReference>
<evidence type="ECO:0000259" key="1">
    <source>
        <dbReference type="Pfam" id="PF00117"/>
    </source>
</evidence>
<dbReference type="InterPro" id="IPR029062">
    <property type="entry name" value="Class_I_gatase-like"/>
</dbReference>
<feature type="domain" description="Glutamine amidotransferase" evidence="1">
    <location>
        <begin position="41"/>
        <end position="181"/>
    </location>
</feature>
<dbReference type="EMBL" id="LAZR01025218">
    <property type="protein sequence ID" value="KKL72616.1"/>
    <property type="molecule type" value="Genomic_DNA"/>
</dbReference>
<dbReference type="GO" id="GO:0005829">
    <property type="term" value="C:cytosol"/>
    <property type="evidence" value="ECO:0007669"/>
    <property type="project" value="TreeGrafter"/>
</dbReference>
<organism evidence="2">
    <name type="scientific">marine sediment metagenome</name>
    <dbReference type="NCBI Taxonomy" id="412755"/>
    <lineage>
        <taxon>unclassified sequences</taxon>
        <taxon>metagenomes</taxon>
        <taxon>ecological metagenomes</taxon>
    </lineage>
</organism>
<dbReference type="InterPro" id="IPR044992">
    <property type="entry name" value="ChyE-like"/>
</dbReference>
<gene>
    <name evidence="2" type="ORF">LCGC14_2083140</name>
</gene>
<evidence type="ECO:0000313" key="2">
    <source>
        <dbReference type="EMBL" id="KKL72616.1"/>
    </source>
</evidence>
<proteinExistence type="predicted"/>
<dbReference type="PANTHER" id="PTHR42695:SF5">
    <property type="entry name" value="GLUTAMINE AMIDOTRANSFERASE YLR126C-RELATED"/>
    <property type="match status" value="1"/>
</dbReference>
<dbReference type="FunFam" id="3.40.50.880:FF:000033">
    <property type="entry name" value="Glutamine amidotransferase class-I"/>
    <property type="match status" value="1"/>
</dbReference>
<dbReference type="SUPFAM" id="SSF52317">
    <property type="entry name" value="Class I glutamine amidotransferase-like"/>
    <property type="match status" value="1"/>
</dbReference>
<accession>A0A0F9F283</accession>
<dbReference type="Gene3D" id="3.40.50.880">
    <property type="match status" value="1"/>
</dbReference>
<dbReference type="AlphaFoldDB" id="A0A0F9F283"/>
<sequence length="239" mass="27077">MKVIIIKHIDIEGPGTIADFLDDKNIPYEVIEIFNGEPLPNSLSNTSAIIILGGPMNVYEEDKYPFLKDEDEFLKEAIEKDIPTLGFCLGAQLIAKAKGAIVKKAPEKEIGWFKISLNRDGLDDPLFQGLSREIDVFQWQGDTFEIPDGAHKLAESETCPNQAFRIGENVYGLQFHVEVTEEMIQQWFDSYKDEIDSLKGLVNPKQVISDTKLKSKSYKAQARRFCANFFKLIQVSQQL</sequence>
<name>A0A0F9F283_9ZZZZ</name>
<reference evidence="2" key="1">
    <citation type="journal article" date="2015" name="Nature">
        <title>Complex archaea that bridge the gap between prokaryotes and eukaryotes.</title>
        <authorList>
            <person name="Spang A."/>
            <person name="Saw J.H."/>
            <person name="Jorgensen S.L."/>
            <person name="Zaremba-Niedzwiedzka K."/>
            <person name="Martijn J."/>
            <person name="Lind A.E."/>
            <person name="van Eijk R."/>
            <person name="Schleper C."/>
            <person name="Guy L."/>
            <person name="Ettema T.J."/>
        </authorList>
    </citation>
    <scope>NUCLEOTIDE SEQUENCE</scope>
</reference>
<dbReference type="PROSITE" id="PS51273">
    <property type="entry name" value="GATASE_TYPE_1"/>
    <property type="match status" value="1"/>
</dbReference>
<protein>
    <recommendedName>
        <fullName evidence="1">Glutamine amidotransferase domain-containing protein</fullName>
    </recommendedName>
</protein>